<dbReference type="PANTHER" id="PTHR11496">
    <property type="entry name" value="ALCOHOL DEHYDROGENASE"/>
    <property type="match status" value="1"/>
</dbReference>
<evidence type="ECO:0000259" key="5">
    <source>
        <dbReference type="Pfam" id="PF00465"/>
    </source>
</evidence>
<name>A0ABT7XV48_9NEIS</name>
<dbReference type="EMBL" id="JAUEDK010000066">
    <property type="protein sequence ID" value="MDN0077409.1"/>
    <property type="molecule type" value="Genomic_DNA"/>
</dbReference>
<dbReference type="CDD" id="cd14861">
    <property type="entry name" value="Fe-ADH-like"/>
    <property type="match status" value="1"/>
</dbReference>
<organism evidence="7 8">
    <name type="scientific">Crenobacter oryzisoli</name>
    <dbReference type="NCBI Taxonomy" id="3056844"/>
    <lineage>
        <taxon>Bacteria</taxon>
        <taxon>Pseudomonadati</taxon>
        <taxon>Pseudomonadota</taxon>
        <taxon>Betaproteobacteria</taxon>
        <taxon>Neisseriales</taxon>
        <taxon>Neisseriaceae</taxon>
        <taxon>Crenobacter</taxon>
    </lineage>
</organism>
<sequence>MQLSGNWNYPTAIRFGAGRASELPALCRELNIKRPLIVTDPGLARLPLIARLTDYLLSANLVADVFCDLRPNPVGRDVEAGVDAYRAGAHDGIVAVGGGSAIDVGKAIALMVGQKHPLWEFEDVDDNWTRVHVAGMAPVIAVPTTAGTGSEVGRASLIIDESEHRKVIIFHPAMLPKIVLADPELTIGLPPHLTAATGIDAFVHNLEAFCSPLYHPLAQGVALQGMKLVHDWLPKAYADGTDIEARSHMLAASIMGATAFQKGLGGVHALSHPIGAVFDTHHGLANAVMLPYVLQRNRAAVKDSLAEAAHYIGLADTSFDGFLDWVLQLRSQLGIPHSLAEIGIDASRADEIGRMAKLDPSDGSNPVELTPDDYSALFCAAVEGKIDG</sequence>
<dbReference type="RefSeq" id="WP_289832048.1">
    <property type="nucleotide sequence ID" value="NZ_JAUEDK010000066.1"/>
</dbReference>
<feature type="domain" description="Alcohol dehydrogenase iron-type/glycerol dehydrogenase GldA" evidence="5">
    <location>
        <begin position="10"/>
        <end position="183"/>
    </location>
</feature>
<dbReference type="Proteomes" id="UP001168540">
    <property type="component" value="Unassembled WGS sequence"/>
</dbReference>
<evidence type="ECO:0000313" key="7">
    <source>
        <dbReference type="EMBL" id="MDN0077409.1"/>
    </source>
</evidence>
<accession>A0ABT7XV48</accession>
<gene>
    <name evidence="7" type="ORF">QU481_21515</name>
</gene>
<evidence type="ECO:0000256" key="4">
    <source>
        <dbReference type="ARBA" id="ARBA00023027"/>
    </source>
</evidence>
<comment type="caution">
    <text evidence="7">The sequence shown here is derived from an EMBL/GenBank/DDBJ whole genome shotgun (WGS) entry which is preliminary data.</text>
</comment>
<protein>
    <submittedName>
        <fullName evidence="7">Iron-containing alcohol dehydrogenase</fullName>
    </submittedName>
</protein>
<keyword evidence="3" id="KW-0560">Oxidoreductase</keyword>
<comment type="cofactor">
    <cofactor evidence="1">
        <name>Fe cation</name>
        <dbReference type="ChEBI" id="CHEBI:24875"/>
    </cofactor>
</comment>
<keyword evidence="4" id="KW-0520">NAD</keyword>
<dbReference type="Pfam" id="PF00465">
    <property type="entry name" value="Fe-ADH"/>
    <property type="match status" value="1"/>
</dbReference>
<evidence type="ECO:0000256" key="3">
    <source>
        <dbReference type="ARBA" id="ARBA00023002"/>
    </source>
</evidence>
<proteinExistence type="inferred from homology"/>
<dbReference type="SUPFAM" id="SSF56796">
    <property type="entry name" value="Dehydroquinate synthase-like"/>
    <property type="match status" value="1"/>
</dbReference>
<evidence type="ECO:0000256" key="2">
    <source>
        <dbReference type="ARBA" id="ARBA00007358"/>
    </source>
</evidence>
<evidence type="ECO:0000259" key="6">
    <source>
        <dbReference type="Pfam" id="PF25137"/>
    </source>
</evidence>
<dbReference type="InterPro" id="IPR039697">
    <property type="entry name" value="Alcohol_dehydrogenase_Fe"/>
</dbReference>
<dbReference type="Pfam" id="PF25137">
    <property type="entry name" value="ADH_Fe_C"/>
    <property type="match status" value="1"/>
</dbReference>
<comment type="similarity">
    <text evidence="2">Belongs to the iron-containing alcohol dehydrogenase family.</text>
</comment>
<evidence type="ECO:0000313" key="8">
    <source>
        <dbReference type="Proteomes" id="UP001168540"/>
    </source>
</evidence>
<keyword evidence="8" id="KW-1185">Reference proteome</keyword>
<dbReference type="InterPro" id="IPR056798">
    <property type="entry name" value="ADH_Fe_C"/>
</dbReference>
<evidence type="ECO:0000256" key="1">
    <source>
        <dbReference type="ARBA" id="ARBA00001962"/>
    </source>
</evidence>
<dbReference type="PROSITE" id="PS00060">
    <property type="entry name" value="ADH_IRON_2"/>
    <property type="match status" value="1"/>
</dbReference>
<feature type="domain" description="Fe-containing alcohol dehydrogenase-like C-terminal" evidence="6">
    <location>
        <begin position="194"/>
        <end position="381"/>
    </location>
</feature>
<dbReference type="Gene3D" id="3.40.50.1970">
    <property type="match status" value="1"/>
</dbReference>
<dbReference type="InterPro" id="IPR018211">
    <property type="entry name" value="ADH_Fe_CS"/>
</dbReference>
<dbReference type="InterPro" id="IPR001670">
    <property type="entry name" value="ADH_Fe/GldA"/>
</dbReference>
<reference evidence="7" key="1">
    <citation type="submission" date="2023-06" db="EMBL/GenBank/DDBJ databases">
        <authorList>
            <person name="Zhang S."/>
        </authorList>
    </citation>
    <scope>NUCLEOTIDE SEQUENCE</scope>
    <source>
        <strain evidence="7">SG2303</strain>
    </source>
</reference>
<dbReference type="PANTHER" id="PTHR11496:SF102">
    <property type="entry name" value="ALCOHOL DEHYDROGENASE 4"/>
    <property type="match status" value="1"/>
</dbReference>
<dbReference type="PROSITE" id="PS00913">
    <property type="entry name" value="ADH_IRON_1"/>
    <property type="match status" value="1"/>
</dbReference>
<dbReference type="Gene3D" id="1.20.1090.10">
    <property type="entry name" value="Dehydroquinate synthase-like - alpha domain"/>
    <property type="match status" value="1"/>
</dbReference>